<dbReference type="Proteomes" id="UP000322267">
    <property type="component" value="Unassembled WGS sequence"/>
</dbReference>
<dbReference type="CDD" id="cd06166">
    <property type="entry name" value="Sortase_D_2"/>
    <property type="match status" value="1"/>
</dbReference>
<evidence type="ECO:0000256" key="3">
    <source>
        <dbReference type="SAM" id="SignalP"/>
    </source>
</evidence>
<gene>
    <name evidence="4" type="ORF">FZC78_07950</name>
</gene>
<accession>A0A5D4NV24</accession>
<dbReference type="NCBIfam" id="TIGR01076">
    <property type="entry name" value="sortase_fam"/>
    <property type="match status" value="1"/>
</dbReference>
<dbReference type="SUPFAM" id="SSF63817">
    <property type="entry name" value="Sortase"/>
    <property type="match status" value="1"/>
</dbReference>
<dbReference type="OrthoDB" id="154054at2"/>
<dbReference type="InterPro" id="IPR042000">
    <property type="entry name" value="Sortase_D_2"/>
</dbReference>
<comment type="caution">
    <text evidence="4">The sequence shown here is derived from an EMBL/GenBank/DDBJ whole genome shotgun (WGS) entry which is preliminary data.</text>
</comment>
<dbReference type="EMBL" id="VTEI01000003">
    <property type="protein sequence ID" value="TYS17780.1"/>
    <property type="molecule type" value="Genomic_DNA"/>
</dbReference>
<keyword evidence="1" id="KW-0378">Hydrolase</keyword>
<evidence type="ECO:0000256" key="2">
    <source>
        <dbReference type="PIRSR" id="PIRSR605754-1"/>
    </source>
</evidence>
<feature type="active site" description="Acyl-thioester intermediate" evidence="2">
    <location>
        <position position="209"/>
    </location>
</feature>
<evidence type="ECO:0000313" key="5">
    <source>
        <dbReference type="Proteomes" id="UP000322267"/>
    </source>
</evidence>
<dbReference type="GO" id="GO:0016787">
    <property type="term" value="F:hydrolase activity"/>
    <property type="evidence" value="ECO:0007669"/>
    <property type="project" value="UniProtKB-KW"/>
</dbReference>
<name>A0A5D4NV24_9BACI</name>
<sequence length="226" mass="24779">MRCYMKKIISIFIILSGLGVMAYPKAADYVEAYHQDKLLKQWESEMASTSNEGPISSGSAEETAQTSYINLDDVFNPSARTSEVAASERERSENALGSNMLGIITIDVINVNLPILRGASQYNLKYGAGHLNGTAIPGKTGNSAIAAHRSREQGKMFNRLGELQMGDAITVKTRSGTFQYKVTDTKVVEPTDLSVLQESDEEILTLITCDPIENPVNRLIVRAEMQ</sequence>
<keyword evidence="3" id="KW-0732">Signal</keyword>
<proteinExistence type="predicted"/>
<dbReference type="InterPro" id="IPR005754">
    <property type="entry name" value="Sortase"/>
</dbReference>
<feature type="chain" id="PRO_5039363094" evidence="3">
    <location>
        <begin position="23"/>
        <end position="226"/>
    </location>
</feature>
<protein>
    <submittedName>
        <fullName evidence="4">Class D sortase</fullName>
    </submittedName>
</protein>
<feature type="signal peptide" evidence="3">
    <location>
        <begin position="1"/>
        <end position="22"/>
    </location>
</feature>
<dbReference type="AlphaFoldDB" id="A0A5D4NV24"/>
<evidence type="ECO:0000313" key="4">
    <source>
        <dbReference type="EMBL" id="TYS17780.1"/>
    </source>
</evidence>
<dbReference type="InterPro" id="IPR023365">
    <property type="entry name" value="Sortase_dom-sf"/>
</dbReference>
<dbReference type="Gene3D" id="2.40.260.10">
    <property type="entry name" value="Sortase"/>
    <property type="match status" value="1"/>
</dbReference>
<organism evidence="4 5">
    <name type="scientific">Rossellomorea vietnamensis</name>
    <dbReference type="NCBI Taxonomy" id="218284"/>
    <lineage>
        <taxon>Bacteria</taxon>
        <taxon>Bacillati</taxon>
        <taxon>Bacillota</taxon>
        <taxon>Bacilli</taxon>
        <taxon>Bacillales</taxon>
        <taxon>Bacillaceae</taxon>
        <taxon>Rossellomorea</taxon>
    </lineage>
</organism>
<evidence type="ECO:0000256" key="1">
    <source>
        <dbReference type="ARBA" id="ARBA00022801"/>
    </source>
</evidence>
<dbReference type="Pfam" id="PF04203">
    <property type="entry name" value="Sortase"/>
    <property type="match status" value="1"/>
</dbReference>
<feature type="active site" description="Proton donor/acceptor" evidence="2">
    <location>
        <position position="148"/>
    </location>
</feature>
<reference evidence="4 5" key="1">
    <citation type="submission" date="2019-08" db="EMBL/GenBank/DDBJ databases">
        <title>Bacillus genomes from the desert of Cuatro Cienegas, Coahuila.</title>
        <authorList>
            <person name="Olmedo-Alvarez G."/>
        </authorList>
    </citation>
    <scope>NUCLEOTIDE SEQUENCE [LARGE SCALE GENOMIC DNA]</scope>
    <source>
        <strain evidence="4 5">CH34_1T</strain>
    </source>
</reference>